<gene>
    <name evidence="2" type="ORF">SDC9_34798</name>
</gene>
<feature type="compositionally biased region" description="Basic and acidic residues" evidence="1">
    <location>
        <begin position="82"/>
        <end position="120"/>
    </location>
</feature>
<evidence type="ECO:0000256" key="1">
    <source>
        <dbReference type="SAM" id="MobiDB-lite"/>
    </source>
</evidence>
<protein>
    <submittedName>
        <fullName evidence="2">Uncharacterized protein</fullName>
    </submittedName>
</protein>
<organism evidence="2">
    <name type="scientific">bioreactor metagenome</name>
    <dbReference type="NCBI Taxonomy" id="1076179"/>
    <lineage>
        <taxon>unclassified sequences</taxon>
        <taxon>metagenomes</taxon>
        <taxon>ecological metagenomes</taxon>
    </lineage>
</organism>
<sequence>MAILQSQHKGQGHPQNLAVAHRRQSLGFALAQVDDQGDAGRRQRRGAQDAGAARLDQPEERRRRRGKQRPRLVPQIDPVIGDEARAECHQPQRERGLPRPRGAKDQHAAPGIERDRRRMDVGSGRRGHGSHRQADHEARAERFGAGVGVGRADVLGPDHAAMRLDDLLRDRETKAGMVAELPRRALRIEAPEDLGQRLLGDARAGILDHHQHPVLAPPCPDPDRVALLAEADRVGDQIDEDLRQAALEPGDEDRLLRQVGDEIDALLGSLLAEIFGQIADHLHQVEALLLLLHQLTVEPRGVGDVADQPVEAAHVLIDHLEQPGALILALDHLQRGHGRAQRGKRVLDLVRDIRGELLVRVDPVIKRRDHAAQRPREPADLVGPRRQVGNAHPAGLHLASVAVAADLGGAGQIGQRIGDRRGQHQAQPDRDDDRHHEHLQHLFALDPHELVDLAGGRGHRDHAHHPPVLIEPGGNREDRRAAAVAVRRHHRRAVAHPRHQLFHHRAGVDRLRHTRTAAAHQPRDPLPAPVQHVGDHCRALVDAKPRHPLLRRGADLVGIRKQVAAHVEDIDRRALGQLDPAHHVGDVDAVTRSKVHRRRDRHPRLEHVGDQLGLADDRALALEHQAVAERVEVEHPRHHHQHRKQVEGDDLARQRRAVERDQAAPGPTACEILVDHALGADPVLAKENLRSGSLSARHVRPLRPHLSGKRHSSL</sequence>
<proteinExistence type="predicted"/>
<dbReference type="AlphaFoldDB" id="A0A644VBY9"/>
<accession>A0A644VBY9</accession>
<name>A0A644VBY9_9ZZZZ</name>
<comment type="caution">
    <text evidence="2">The sequence shown here is derived from an EMBL/GenBank/DDBJ whole genome shotgun (WGS) entry which is preliminary data.</text>
</comment>
<reference evidence="2" key="1">
    <citation type="submission" date="2019-08" db="EMBL/GenBank/DDBJ databases">
        <authorList>
            <person name="Kucharzyk K."/>
            <person name="Murdoch R.W."/>
            <person name="Higgins S."/>
            <person name="Loffler F."/>
        </authorList>
    </citation>
    <scope>NUCLEOTIDE SEQUENCE</scope>
</reference>
<feature type="region of interest" description="Disordered" evidence="1">
    <location>
        <begin position="33"/>
        <end position="139"/>
    </location>
</feature>
<feature type="region of interest" description="Disordered" evidence="1">
    <location>
        <begin position="453"/>
        <end position="477"/>
    </location>
</feature>
<feature type="compositionally biased region" description="Basic and acidic residues" evidence="1">
    <location>
        <begin position="417"/>
        <end position="434"/>
    </location>
</feature>
<evidence type="ECO:0000313" key="2">
    <source>
        <dbReference type="EMBL" id="MPL88771.1"/>
    </source>
</evidence>
<dbReference type="EMBL" id="VSSQ01000264">
    <property type="protein sequence ID" value="MPL88771.1"/>
    <property type="molecule type" value="Genomic_DNA"/>
</dbReference>
<feature type="region of interest" description="Disordered" evidence="1">
    <location>
        <begin position="413"/>
        <end position="434"/>
    </location>
</feature>